<dbReference type="Proteomes" id="UP000001194">
    <property type="component" value="Unassembled WGS sequence"/>
</dbReference>
<dbReference type="InParanoid" id="B0DIE9"/>
<dbReference type="GeneID" id="6079290"/>
<keyword evidence="2" id="KW-1185">Reference proteome</keyword>
<proteinExistence type="predicted"/>
<gene>
    <name evidence="1" type="ORF">LACBIDRAFT_302838</name>
</gene>
<reference evidence="1 2" key="1">
    <citation type="journal article" date="2008" name="Nature">
        <title>The genome of Laccaria bicolor provides insights into mycorrhizal symbiosis.</title>
        <authorList>
            <person name="Martin F."/>
            <person name="Aerts A."/>
            <person name="Ahren D."/>
            <person name="Brun A."/>
            <person name="Danchin E.G.J."/>
            <person name="Duchaussoy F."/>
            <person name="Gibon J."/>
            <person name="Kohler A."/>
            <person name="Lindquist E."/>
            <person name="Pereda V."/>
            <person name="Salamov A."/>
            <person name="Shapiro H.J."/>
            <person name="Wuyts J."/>
            <person name="Blaudez D."/>
            <person name="Buee M."/>
            <person name="Brokstein P."/>
            <person name="Canbaeck B."/>
            <person name="Cohen D."/>
            <person name="Courty P.E."/>
            <person name="Coutinho P.M."/>
            <person name="Delaruelle C."/>
            <person name="Detter J.C."/>
            <person name="Deveau A."/>
            <person name="DiFazio S."/>
            <person name="Duplessis S."/>
            <person name="Fraissinet-Tachet L."/>
            <person name="Lucic E."/>
            <person name="Frey-Klett P."/>
            <person name="Fourrey C."/>
            <person name="Feussner I."/>
            <person name="Gay G."/>
            <person name="Grimwood J."/>
            <person name="Hoegger P.J."/>
            <person name="Jain P."/>
            <person name="Kilaru S."/>
            <person name="Labbe J."/>
            <person name="Lin Y.C."/>
            <person name="Legue V."/>
            <person name="Le Tacon F."/>
            <person name="Marmeisse R."/>
            <person name="Melayah D."/>
            <person name="Montanini B."/>
            <person name="Muratet M."/>
            <person name="Nehls U."/>
            <person name="Niculita-Hirzel H."/>
            <person name="Oudot-Le Secq M.P."/>
            <person name="Peter M."/>
            <person name="Quesneville H."/>
            <person name="Rajashekar B."/>
            <person name="Reich M."/>
            <person name="Rouhier N."/>
            <person name="Schmutz J."/>
            <person name="Yin T."/>
            <person name="Chalot M."/>
            <person name="Henrissat B."/>
            <person name="Kuees U."/>
            <person name="Lucas S."/>
            <person name="Van de Peer Y."/>
            <person name="Podila G.K."/>
            <person name="Polle A."/>
            <person name="Pukkila P.J."/>
            <person name="Richardson P.M."/>
            <person name="Rouze P."/>
            <person name="Sanders I.R."/>
            <person name="Stajich J.E."/>
            <person name="Tunlid A."/>
            <person name="Tuskan G."/>
            <person name="Grigoriev I.V."/>
        </authorList>
    </citation>
    <scope>NUCLEOTIDE SEQUENCE [LARGE SCALE GENOMIC DNA]</scope>
    <source>
        <strain evidence="2">S238N-H82 / ATCC MYA-4686</strain>
    </source>
</reference>
<dbReference type="KEGG" id="lbc:LACBIDRAFT_302838"/>
<dbReference type="EMBL" id="DS547112">
    <property type="protein sequence ID" value="EDR05553.1"/>
    <property type="molecule type" value="Genomic_DNA"/>
</dbReference>
<accession>B0DIE9</accession>
<evidence type="ECO:0000313" key="1">
    <source>
        <dbReference type="EMBL" id="EDR05553.1"/>
    </source>
</evidence>
<dbReference type="RefSeq" id="XP_001883657.1">
    <property type="nucleotide sequence ID" value="XM_001883622.1"/>
</dbReference>
<organism evidence="2">
    <name type="scientific">Laccaria bicolor (strain S238N-H82 / ATCC MYA-4686)</name>
    <name type="common">Bicoloured deceiver</name>
    <name type="synonym">Laccaria laccata var. bicolor</name>
    <dbReference type="NCBI Taxonomy" id="486041"/>
    <lineage>
        <taxon>Eukaryota</taxon>
        <taxon>Fungi</taxon>
        <taxon>Dikarya</taxon>
        <taxon>Basidiomycota</taxon>
        <taxon>Agaricomycotina</taxon>
        <taxon>Agaricomycetes</taxon>
        <taxon>Agaricomycetidae</taxon>
        <taxon>Agaricales</taxon>
        <taxon>Agaricineae</taxon>
        <taxon>Hydnangiaceae</taxon>
        <taxon>Laccaria</taxon>
    </lineage>
</organism>
<evidence type="ECO:0000313" key="2">
    <source>
        <dbReference type="Proteomes" id="UP000001194"/>
    </source>
</evidence>
<protein>
    <submittedName>
        <fullName evidence="1">Predicted protein</fullName>
    </submittedName>
</protein>
<name>B0DIE9_LACBS</name>
<dbReference type="AlphaFoldDB" id="B0DIE9"/>
<dbReference type="HOGENOM" id="CLU_2527849_0_0_1"/>
<sequence>MRNIRHFNRFSIFPVLTDKETKTTRRRDRRCASCNDVIAEEQAKLFKGQNIASIHEKSTLSAECQMILRRWCHPVEGEQVTTGL</sequence>